<keyword evidence="7" id="KW-0276">Fatty acid metabolism</keyword>
<dbReference type="FunFam" id="3.40.47.10:FF:000004">
    <property type="entry name" value="3-oxoacyl-[acyl-carrier-protein] synthase 3"/>
    <property type="match status" value="1"/>
</dbReference>
<proteinExistence type="inferred from homology"/>
<dbReference type="NCBIfam" id="NF006829">
    <property type="entry name" value="PRK09352.1"/>
    <property type="match status" value="1"/>
</dbReference>
<dbReference type="AlphaFoldDB" id="A0A3B0VL99"/>
<organism evidence="13">
    <name type="scientific">hydrothermal vent metagenome</name>
    <dbReference type="NCBI Taxonomy" id="652676"/>
    <lineage>
        <taxon>unclassified sequences</taxon>
        <taxon>metagenomes</taxon>
        <taxon>ecological metagenomes</taxon>
    </lineage>
</organism>
<evidence type="ECO:0000256" key="7">
    <source>
        <dbReference type="ARBA" id="ARBA00022832"/>
    </source>
</evidence>
<evidence type="ECO:0000256" key="8">
    <source>
        <dbReference type="ARBA" id="ARBA00023098"/>
    </source>
</evidence>
<reference evidence="13" key="1">
    <citation type="submission" date="2018-06" db="EMBL/GenBank/DDBJ databases">
        <authorList>
            <person name="Zhirakovskaya E."/>
        </authorList>
    </citation>
    <scope>NUCLEOTIDE SEQUENCE</scope>
</reference>
<evidence type="ECO:0000256" key="1">
    <source>
        <dbReference type="ARBA" id="ARBA00005194"/>
    </source>
</evidence>
<dbReference type="Pfam" id="PF08541">
    <property type="entry name" value="ACP_syn_III_C"/>
    <property type="match status" value="1"/>
</dbReference>
<dbReference type="PANTHER" id="PTHR34069:SF2">
    <property type="entry name" value="BETA-KETOACYL-[ACYL-CARRIER-PROTEIN] SYNTHASE III"/>
    <property type="match status" value="1"/>
</dbReference>
<dbReference type="InterPro" id="IPR013747">
    <property type="entry name" value="ACP_syn_III_C"/>
</dbReference>
<gene>
    <name evidence="13" type="ORF">MNBD_GAMMA04-177</name>
</gene>
<dbReference type="GO" id="GO:0033818">
    <property type="term" value="F:beta-ketoacyl-acyl-carrier-protein synthase III activity"/>
    <property type="evidence" value="ECO:0007669"/>
    <property type="project" value="UniProtKB-EC"/>
</dbReference>
<keyword evidence="10 13" id="KW-0012">Acyltransferase</keyword>
<dbReference type="GO" id="GO:0006633">
    <property type="term" value="P:fatty acid biosynthetic process"/>
    <property type="evidence" value="ECO:0007669"/>
    <property type="project" value="UniProtKB-KW"/>
</dbReference>
<sequence length="325" mass="35457">MSQKIYSRIIGTGGYLPEKILTNAELETMVDTSDEWIRERTGIEQRHIAAEGQTTCDLAEQASLKALEMAGREASAIDMIIVATTTPDKIFPSTACLLQQRLAIHDCPAFDIQAVCSGFVYALSVADQFIKTGMAKCVLVVGAETLSRITNWTDRNTCVLFGDGAGAVLLEASEQQGILSTHIHADGQYEELLHVPSGLSKLAKTDSIEERTMNMKGNEVFKMAVNTLSRIAKETLEANGLQKEDIDWLVPHQANLRIIKGTAKKLKLSPEQAVITVHKHANTSSASVPMALDEAIRDGRIQRGQLLLLEAFGGGFTWGSALIRY</sequence>
<evidence type="ECO:0000256" key="2">
    <source>
        <dbReference type="ARBA" id="ARBA00008642"/>
    </source>
</evidence>
<evidence type="ECO:0000256" key="9">
    <source>
        <dbReference type="ARBA" id="ARBA00023160"/>
    </source>
</evidence>
<dbReference type="InterPro" id="IPR013751">
    <property type="entry name" value="ACP_syn_III_N"/>
</dbReference>
<dbReference type="InterPro" id="IPR016039">
    <property type="entry name" value="Thiolase-like"/>
</dbReference>
<evidence type="ECO:0000256" key="4">
    <source>
        <dbReference type="ARBA" id="ARBA00022490"/>
    </source>
</evidence>
<evidence type="ECO:0000313" key="13">
    <source>
        <dbReference type="EMBL" id="VAW44325.1"/>
    </source>
</evidence>
<keyword evidence="5" id="KW-0444">Lipid biosynthesis</keyword>
<keyword evidence="9" id="KW-0275">Fatty acid biosynthesis</keyword>
<keyword evidence="8" id="KW-0443">Lipid metabolism</keyword>
<keyword evidence="6 13" id="KW-0808">Transferase</keyword>
<dbReference type="Pfam" id="PF08545">
    <property type="entry name" value="ACP_syn_III"/>
    <property type="match status" value="1"/>
</dbReference>
<dbReference type="NCBIfam" id="TIGR00747">
    <property type="entry name" value="fabH"/>
    <property type="match status" value="1"/>
</dbReference>
<dbReference type="InterPro" id="IPR004655">
    <property type="entry name" value="FabH"/>
</dbReference>
<dbReference type="GO" id="GO:0004315">
    <property type="term" value="F:3-oxoacyl-[acyl-carrier-protein] synthase activity"/>
    <property type="evidence" value="ECO:0007669"/>
    <property type="project" value="InterPro"/>
</dbReference>
<evidence type="ECO:0000256" key="5">
    <source>
        <dbReference type="ARBA" id="ARBA00022516"/>
    </source>
</evidence>
<feature type="domain" description="Beta-ketoacyl-[acyl-carrier-protein] synthase III N-terminal" evidence="12">
    <location>
        <begin position="110"/>
        <end position="187"/>
    </location>
</feature>
<accession>A0A3B0VL99</accession>
<dbReference type="CDD" id="cd00830">
    <property type="entry name" value="KAS_III"/>
    <property type="match status" value="1"/>
</dbReference>
<dbReference type="EC" id="2.3.1.180" evidence="3"/>
<dbReference type="Gene3D" id="3.40.47.10">
    <property type="match status" value="1"/>
</dbReference>
<evidence type="ECO:0000259" key="11">
    <source>
        <dbReference type="Pfam" id="PF08541"/>
    </source>
</evidence>
<comment type="pathway">
    <text evidence="1">Lipid metabolism; fatty acid biosynthesis.</text>
</comment>
<evidence type="ECO:0000259" key="12">
    <source>
        <dbReference type="Pfam" id="PF08545"/>
    </source>
</evidence>
<dbReference type="HAMAP" id="MF_01815">
    <property type="entry name" value="FabH"/>
    <property type="match status" value="1"/>
</dbReference>
<feature type="domain" description="Beta-ketoacyl-[acyl-carrier-protein] synthase III C-terminal" evidence="11">
    <location>
        <begin position="236"/>
        <end position="325"/>
    </location>
</feature>
<evidence type="ECO:0000256" key="10">
    <source>
        <dbReference type="ARBA" id="ARBA00023315"/>
    </source>
</evidence>
<keyword evidence="4" id="KW-0963">Cytoplasm</keyword>
<comment type="similarity">
    <text evidence="2">Belongs to the thiolase-like superfamily. FabH family.</text>
</comment>
<dbReference type="PANTHER" id="PTHR34069">
    <property type="entry name" value="3-OXOACYL-[ACYL-CARRIER-PROTEIN] SYNTHASE 3"/>
    <property type="match status" value="1"/>
</dbReference>
<name>A0A3B0VL99_9ZZZZ</name>
<dbReference type="SUPFAM" id="SSF53901">
    <property type="entry name" value="Thiolase-like"/>
    <property type="match status" value="1"/>
</dbReference>
<dbReference type="GO" id="GO:0044550">
    <property type="term" value="P:secondary metabolite biosynthetic process"/>
    <property type="evidence" value="ECO:0007669"/>
    <property type="project" value="TreeGrafter"/>
</dbReference>
<evidence type="ECO:0000256" key="6">
    <source>
        <dbReference type="ARBA" id="ARBA00022679"/>
    </source>
</evidence>
<protein>
    <recommendedName>
        <fullName evidence="3">beta-ketoacyl-[acyl-carrier-protein] synthase III</fullName>
        <ecNumber evidence="3">2.3.1.180</ecNumber>
    </recommendedName>
</protein>
<dbReference type="EMBL" id="UOFB01000034">
    <property type="protein sequence ID" value="VAW44325.1"/>
    <property type="molecule type" value="Genomic_DNA"/>
</dbReference>
<evidence type="ECO:0000256" key="3">
    <source>
        <dbReference type="ARBA" id="ARBA00012333"/>
    </source>
</evidence>